<dbReference type="PANTHER" id="PTHR36920:SF1">
    <property type="entry name" value="OUTER MEMBRANE PROTEIN W"/>
    <property type="match status" value="1"/>
</dbReference>
<dbReference type="OrthoDB" id="9807574at2"/>
<comment type="caution">
    <text evidence="2">The sequence shown here is derived from an EMBL/GenBank/DDBJ whole genome shotgun (WGS) entry which is preliminary data.</text>
</comment>
<dbReference type="SUPFAM" id="SSF56925">
    <property type="entry name" value="OMPA-like"/>
    <property type="match status" value="1"/>
</dbReference>
<dbReference type="RefSeq" id="WP_054406226.1">
    <property type="nucleotide sequence ID" value="NZ_FOYA01000006.1"/>
</dbReference>
<feature type="signal peptide" evidence="1">
    <location>
        <begin position="1"/>
        <end position="19"/>
    </location>
</feature>
<evidence type="ECO:0000313" key="2">
    <source>
        <dbReference type="EMBL" id="KOS05162.1"/>
    </source>
</evidence>
<dbReference type="EMBL" id="LIYD01000005">
    <property type="protein sequence ID" value="KOS05162.1"/>
    <property type="molecule type" value="Genomic_DNA"/>
</dbReference>
<dbReference type="PATRIC" id="fig|1202724.3.peg.666"/>
<sequence length="223" mass="24318">MKKLLFAAMALALTGITFAQDTETTDFKRWQVRLRGVAVLPDESANIGIIGGDTEISNTVIPELDFTYFFTKNIAAELILGTSKHDVNTKGSDISAVGGSKNANVDLGSVWLLPPTLTVQYHFFPETNFKPYVGAGVNYTIFYSVDQGSTVKDVKYDNAFGYAFQLGFDYIITDKFFINADIKKIFLNTDVTVDASNLATGLSIPADVDINPLLIGIGIGMKF</sequence>
<dbReference type="InterPro" id="IPR011250">
    <property type="entry name" value="OMP/PagP_B-barrel"/>
</dbReference>
<accession>A0A0M9VH44</accession>
<dbReference type="GO" id="GO:0055085">
    <property type="term" value="P:transmembrane transport"/>
    <property type="evidence" value="ECO:0007669"/>
    <property type="project" value="TreeGrafter"/>
</dbReference>
<name>A0A0M9VH44_9FLAO</name>
<dbReference type="InterPro" id="IPR005618">
    <property type="entry name" value="OMPW"/>
</dbReference>
<dbReference type="GO" id="GO:0019867">
    <property type="term" value="C:outer membrane"/>
    <property type="evidence" value="ECO:0007669"/>
    <property type="project" value="InterPro"/>
</dbReference>
<keyword evidence="3" id="KW-1185">Reference proteome</keyword>
<dbReference type="AlphaFoldDB" id="A0A0M9VH44"/>
<dbReference type="Proteomes" id="UP000037755">
    <property type="component" value="Unassembled WGS sequence"/>
</dbReference>
<dbReference type="PANTHER" id="PTHR36920">
    <property type="match status" value="1"/>
</dbReference>
<evidence type="ECO:0000256" key="1">
    <source>
        <dbReference type="SAM" id="SignalP"/>
    </source>
</evidence>
<gene>
    <name evidence="2" type="ORF">AM493_03255</name>
</gene>
<organism evidence="2 3">
    <name type="scientific">Flavobacterium akiainvivens</name>
    <dbReference type="NCBI Taxonomy" id="1202724"/>
    <lineage>
        <taxon>Bacteria</taxon>
        <taxon>Pseudomonadati</taxon>
        <taxon>Bacteroidota</taxon>
        <taxon>Flavobacteriia</taxon>
        <taxon>Flavobacteriales</taxon>
        <taxon>Flavobacteriaceae</taxon>
        <taxon>Flavobacterium</taxon>
    </lineage>
</organism>
<proteinExistence type="predicted"/>
<dbReference type="Gene3D" id="2.40.160.20">
    <property type="match status" value="1"/>
</dbReference>
<feature type="chain" id="PRO_5005838923" evidence="1">
    <location>
        <begin position="20"/>
        <end position="223"/>
    </location>
</feature>
<reference evidence="2 3" key="1">
    <citation type="submission" date="2015-08" db="EMBL/GenBank/DDBJ databases">
        <title>Whole genome sequence of Flavobacterium akiainvivens IK-1T, from decaying Wikstroemia oahuensis, an endemic Hawaiian shrub.</title>
        <authorList>
            <person name="Wan X."/>
            <person name="Hou S."/>
            <person name="Saito J."/>
            <person name="Donachie S."/>
        </authorList>
    </citation>
    <scope>NUCLEOTIDE SEQUENCE [LARGE SCALE GENOMIC DNA]</scope>
    <source>
        <strain evidence="2 3">IK-1</strain>
    </source>
</reference>
<evidence type="ECO:0000313" key="3">
    <source>
        <dbReference type="Proteomes" id="UP000037755"/>
    </source>
</evidence>
<dbReference type="STRING" id="1202724.AM493_03255"/>
<keyword evidence="1" id="KW-0732">Signal</keyword>
<protein>
    <submittedName>
        <fullName evidence="2">OmpW family protein</fullName>
    </submittedName>
</protein>
<dbReference type="Pfam" id="PF03922">
    <property type="entry name" value="OmpW"/>
    <property type="match status" value="1"/>
</dbReference>